<feature type="transmembrane region" description="Helical" evidence="5">
    <location>
        <begin position="210"/>
        <end position="234"/>
    </location>
</feature>
<protein>
    <recommendedName>
        <fullName evidence="6">Wax synthase domain-containing protein</fullName>
    </recommendedName>
</protein>
<evidence type="ECO:0000313" key="8">
    <source>
        <dbReference type="Proteomes" id="UP000664534"/>
    </source>
</evidence>
<organism evidence="7 8">
    <name type="scientific">Imshaugia aleurites</name>
    <dbReference type="NCBI Taxonomy" id="172621"/>
    <lineage>
        <taxon>Eukaryota</taxon>
        <taxon>Fungi</taxon>
        <taxon>Dikarya</taxon>
        <taxon>Ascomycota</taxon>
        <taxon>Pezizomycotina</taxon>
        <taxon>Lecanoromycetes</taxon>
        <taxon>OSLEUM clade</taxon>
        <taxon>Lecanoromycetidae</taxon>
        <taxon>Lecanorales</taxon>
        <taxon>Lecanorineae</taxon>
        <taxon>Parmeliaceae</taxon>
        <taxon>Imshaugia</taxon>
    </lineage>
</organism>
<dbReference type="Pfam" id="PF13813">
    <property type="entry name" value="MBOAT_2"/>
    <property type="match status" value="1"/>
</dbReference>
<evidence type="ECO:0000256" key="5">
    <source>
        <dbReference type="SAM" id="Phobius"/>
    </source>
</evidence>
<keyword evidence="3 5" id="KW-1133">Transmembrane helix</keyword>
<feature type="transmembrane region" description="Helical" evidence="5">
    <location>
        <begin position="178"/>
        <end position="198"/>
    </location>
</feature>
<evidence type="ECO:0000256" key="4">
    <source>
        <dbReference type="ARBA" id="ARBA00023136"/>
    </source>
</evidence>
<feature type="transmembrane region" description="Helical" evidence="5">
    <location>
        <begin position="262"/>
        <end position="280"/>
    </location>
</feature>
<dbReference type="OrthoDB" id="1077582at2759"/>
<sequence length="318" mass="37644">MSMPLLSKLKWSAALYVNPRGIGWNYQVKGIPEQRASDTRRGFFIQQFKEIAVVYLALDVLNIYTSRYYYKPGVDPLTLTIRADTWPRGIWNAYSGMANQVLTTSYLHLQIATFSVLLGGSQPKDWPPLYGSFTEAYTIRRYWNTFWHQITRHMFVAYSRDLRAILHIRRGTWLSSYFDLYFTFTFSALFHGITMYAMPYGPNHSFNLRFMMWFHFMFWQAPAIQFEDLVIWCYKRIVGTTEGKVLNEEQQRQRRSETNVRTWHRIVGYIWVFGWWYYILPWPVDTVLRFEIAKASPLPFSVLNPVLTWAENITSSSG</sequence>
<keyword evidence="4 5" id="KW-0472">Membrane</keyword>
<evidence type="ECO:0000256" key="1">
    <source>
        <dbReference type="ARBA" id="ARBA00004141"/>
    </source>
</evidence>
<name>A0A8H3FEL2_9LECA</name>
<evidence type="ECO:0000259" key="6">
    <source>
        <dbReference type="Pfam" id="PF13813"/>
    </source>
</evidence>
<keyword evidence="8" id="KW-1185">Reference proteome</keyword>
<reference evidence="7" key="1">
    <citation type="submission" date="2021-03" db="EMBL/GenBank/DDBJ databases">
        <authorList>
            <person name="Tagirdzhanova G."/>
        </authorList>
    </citation>
    <scope>NUCLEOTIDE SEQUENCE</scope>
</reference>
<dbReference type="GO" id="GO:0016020">
    <property type="term" value="C:membrane"/>
    <property type="evidence" value="ECO:0007669"/>
    <property type="project" value="UniProtKB-SubCell"/>
</dbReference>
<gene>
    <name evidence="7" type="ORF">IMSHALPRED_005340</name>
</gene>
<comment type="subcellular location">
    <subcellularLocation>
        <location evidence="1">Membrane</location>
        <topology evidence="1">Multi-pass membrane protein</topology>
    </subcellularLocation>
</comment>
<evidence type="ECO:0000256" key="3">
    <source>
        <dbReference type="ARBA" id="ARBA00022989"/>
    </source>
</evidence>
<accession>A0A8H3FEL2</accession>
<comment type="caution">
    <text evidence="7">The sequence shown here is derived from an EMBL/GenBank/DDBJ whole genome shotgun (WGS) entry which is preliminary data.</text>
</comment>
<dbReference type="Proteomes" id="UP000664534">
    <property type="component" value="Unassembled WGS sequence"/>
</dbReference>
<dbReference type="EMBL" id="CAJPDT010000029">
    <property type="protein sequence ID" value="CAF9922109.1"/>
    <property type="molecule type" value="Genomic_DNA"/>
</dbReference>
<feature type="domain" description="Wax synthase" evidence="6">
    <location>
        <begin position="126"/>
        <end position="211"/>
    </location>
</feature>
<evidence type="ECO:0000256" key="2">
    <source>
        <dbReference type="ARBA" id="ARBA00022692"/>
    </source>
</evidence>
<keyword evidence="2 5" id="KW-0812">Transmembrane</keyword>
<evidence type="ECO:0000313" key="7">
    <source>
        <dbReference type="EMBL" id="CAF9922109.1"/>
    </source>
</evidence>
<proteinExistence type="predicted"/>
<dbReference type="InterPro" id="IPR032805">
    <property type="entry name" value="Wax_synthase_dom"/>
</dbReference>
<dbReference type="AlphaFoldDB" id="A0A8H3FEL2"/>